<dbReference type="OrthoDB" id="378644at2"/>
<name>A0A2M9WHJ0_9GAMM</name>
<dbReference type="RefSeq" id="WP_100700289.1">
    <property type="nucleotide sequence ID" value="NZ_PIQI01000009.1"/>
</dbReference>
<evidence type="ECO:0000259" key="1">
    <source>
        <dbReference type="Pfam" id="PF07157"/>
    </source>
</evidence>
<dbReference type="Proteomes" id="UP000232062">
    <property type="component" value="Unassembled WGS sequence"/>
</dbReference>
<comment type="caution">
    <text evidence="2">The sequence shown here is derived from an EMBL/GenBank/DDBJ whole genome shotgun (WGS) entry which is preliminary data.</text>
</comment>
<keyword evidence="3" id="KW-1185">Reference proteome</keyword>
<proteinExistence type="predicted"/>
<dbReference type="InterPro" id="IPR009826">
    <property type="entry name" value="DNA_circ_N"/>
</dbReference>
<dbReference type="Pfam" id="PF07157">
    <property type="entry name" value="DNA_circ_N"/>
    <property type="match status" value="1"/>
</dbReference>
<dbReference type="AlphaFoldDB" id="A0A2M9WHJ0"/>
<gene>
    <name evidence="2" type="ORF">PRCB_03100</name>
</gene>
<protein>
    <submittedName>
        <fullName evidence="2">DNA circulation protein</fullName>
    </submittedName>
</protein>
<reference evidence="2 3" key="1">
    <citation type="submission" date="2017-11" db="EMBL/GenBank/DDBJ databases">
        <title>The genome sequence of Pantoea rodasii DSM 26611.</title>
        <authorList>
            <person name="Gao J."/>
            <person name="Mao X."/>
            <person name="Sun J."/>
        </authorList>
    </citation>
    <scope>NUCLEOTIDE SEQUENCE [LARGE SCALE GENOMIC DNA]</scope>
    <source>
        <strain evidence="2 3">DSM 26611</strain>
    </source>
</reference>
<dbReference type="STRING" id="1076549.HA45_22515"/>
<evidence type="ECO:0000313" key="3">
    <source>
        <dbReference type="Proteomes" id="UP000232062"/>
    </source>
</evidence>
<accession>A0A2M9WHJ0</accession>
<sequence length="445" mass="47786">MSDFISQLASLAGIDRLQSASFRGVSFDCLTTRDTLARDTVNYAYPYHDGAVVEDQGMKPVNFRMTAFLFGQDWKQQLKALLTTFKTGGPGELIHPIYGSIPRAQFLEAGIEKEVEPVDAVTVELVFIEAGEEQALFAAATTDQASESISGTASSLLDKAASAFSTAMDNVREAENGIERINTIVAEGEYVLSGVEQQIQSATGSVTNLLDTPSALISDLRGLLGTFSDSLNLMGSGVMSDWQQVAHLASTAVTLPAKYVSSRSITTIRKAFRLPLSQVTAVRDSDTNLVIRTVRLVAVSELAEVAATVLANENTLPSLTSTQIEAITNNVRAEIVTALAGQRAAMAGVVSAAQAEGRTADTRVFSEIISGLQQLAYTLLQQAAALIQQRPPLITREVTRSTNLHLLAFDWYGDISRADELLRLNPSLANPNDLRPGIILYASAQ</sequence>
<evidence type="ECO:0000313" key="2">
    <source>
        <dbReference type="EMBL" id="PJZ07015.1"/>
    </source>
</evidence>
<organism evidence="2 3">
    <name type="scientific">Pantoea rodasii</name>
    <dbReference type="NCBI Taxonomy" id="1076549"/>
    <lineage>
        <taxon>Bacteria</taxon>
        <taxon>Pseudomonadati</taxon>
        <taxon>Pseudomonadota</taxon>
        <taxon>Gammaproteobacteria</taxon>
        <taxon>Enterobacterales</taxon>
        <taxon>Erwiniaceae</taxon>
        <taxon>Pantoea</taxon>
    </lineage>
</organism>
<dbReference type="EMBL" id="PIQI01000009">
    <property type="protein sequence ID" value="PJZ07015.1"/>
    <property type="molecule type" value="Genomic_DNA"/>
</dbReference>
<feature type="domain" description="DNA circulation N-terminal" evidence="1">
    <location>
        <begin position="17"/>
        <end position="101"/>
    </location>
</feature>